<reference evidence="3 4" key="1">
    <citation type="journal article" date="2016" name="Environ. Microbiol.">
        <title>Genomic resolution of a cold subsurface aquifer community provides metabolic insights for novel microbes adapted to high CO concentrations.</title>
        <authorList>
            <person name="Probst A.J."/>
            <person name="Castelle C.J."/>
            <person name="Singh A."/>
            <person name="Brown C.T."/>
            <person name="Anantharaman K."/>
            <person name="Sharon I."/>
            <person name="Hug L.A."/>
            <person name="Burstein D."/>
            <person name="Emerson J.B."/>
            <person name="Thomas B.C."/>
            <person name="Banfield J.F."/>
        </authorList>
    </citation>
    <scope>NUCLEOTIDE SEQUENCE [LARGE SCALE GENOMIC DNA]</scope>
    <source>
        <strain evidence="3">CG1_02_44_10</strain>
    </source>
</reference>
<dbReference type="Proteomes" id="UP000182345">
    <property type="component" value="Unassembled WGS sequence"/>
</dbReference>
<dbReference type="AlphaFoldDB" id="A0A1J4S2B4"/>
<evidence type="ECO:0008006" key="5">
    <source>
        <dbReference type="Google" id="ProtNLM"/>
    </source>
</evidence>
<protein>
    <recommendedName>
        <fullName evidence="5">Sortase</fullName>
    </recommendedName>
</protein>
<dbReference type="SUPFAM" id="SSF63817">
    <property type="entry name" value="Sortase"/>
    <property type="match status" value="1"/>
</dbReference>
<sequence>MLYSYRKATPDNPHPGRRIPHYLKTLPTLVSALGLGILAGVAYPVVSYQFRDIKLFSSSDSGLLSPAYYQSKAENSSSPVIINGLDYTKASNWFPGSIQNEFFSTNTPSTDSSSEDSSPDSYTLSIPSLGIINAQVAIRDEDLTKHLVQYPQTALPGQMGSPVIFGHSTLPQFFDPKKYTTIFSTLPKVKVGSDVFITYDGIEYTYRITKTFEVKPNELWVLSQDYSDKKLKIITCVPPGTTLRRLVVEGTLINN</sequence>
<dbReference type="InterPro" id="IPR023365">
    <property type="entry name" value="Sortase_dom-sf"/>
</dbReference>
<dbReference type="Pfam" id="PF04203">
    <property type="entry name" value="Sortase"/>
    <property type="match status" value="1"/>
</dbReference>
<evidence type="ECO:0000256" key="1">
    <source>
        <dbReference type="ARBA" id="ARBA00022801"/>
    </source>
</evidence>
<dbReference type="NCBIfam" id="TIGR01076">
    <property type="entry name" value="sortase_fam"/>
    <property type="match status" value="1"/>
</dbReference>
<name>A0A1J4S2B4_9BACT</name>
<dbReference type="InterPro" id="IPR005754">
    <property type="entry name" value="Sortase"/>
</dbReference>
<evidence type="ECO:0000313" key="3">
    <source>
        <dbReference type="EMBL" id="OIN92820.1"/>
    </source>
</evidence>
<dbReference type="GO" id="GO:0016787">
    <property type="term" value="F:hydrolase activity"/>
    <property type="evidence" value="ECO:0007669"/>
    <property type="project" value="UniProtKB-KW"/>
</dbReference>
<evidence type="ECO:0000313" key="4">
    <source>
        <dbReference type="Proteomes" id="UP000182345"/>
    </source>
</evidence>
<keyword evidence="2" id="KW-1133">Transmembrane helix</keyword>
<dbReference type="Gene3D" id="2.40.260.10">
    <property type="entry name" value="Sortase"/>
    <property type="match status" value="1"/>
</dbReference>
<evidence type="ECO:0000256" key="2">
    <source>
        <dbReference type="SAM" id="Phobius"/>
    </source>
</evidence>
<keyword evidence="1" id="KW-0378">Hydrolase</keyword>
<organism evidence="3 4">
    <name type="scientific">Candidatus Collierbacteria bacterium CG1_02_44_10</name>
    <dbReference type="NCBI Taxonomy" id="1805087"/>
    <lineage>
        <taxon>Bacteria</taxon>
        <taxon>Candidatus Collieribacteriota</taxon>
    </lineage>
</organism>
<keyword evidence="2" id="KW-0812">Transmembrane</keyword>
<feature type="transmembrane region" description="Helical" evidence="2">
    <location>
        <begin position="26"/>
        <end position="46"/>
    </location>
</feature>
<gene>
    <name evidence="3" type="ORF">AUJ42_00070</name>
</gene>
<comment type="caution">
    <text evidence="3">The sequence shown here is derived from an EMBL/GenBank/DDBJ whole genome shotgun (WGS) entry which is preliminary data.</text>
</comment>
<proteinExistence type="predicted"/>
<keyword evidence="2" id="KW-0472">Membrane</keyword>
<accession>A0A1J4S2B4</accession>
<dbReference type="EMBL" id="MNUK01000002">
    <property type="protein sequence ID" value="OIN92820.1"/>
    <property type="molecule type" value="Genomic_DNA"/>
</dbReference>